<accession>A0A3B0UQP3</accession>
<dbReference type="PANTHER" id="PTHR30373">
    <property type="entry name" value="UPF0603 PROTEIN YGCG"/>
    <property type="match status" value="1"/>
</dbReference>
<dbReference type="AlphaFoldDB" id="A0A3B0UQP3"/>
<feature type="domain" description="TPM" evidence="1">
    <location>
        <begin position="5"/>
        <end position="121"/>
    </location>
</feature>
<proteinExistence type="predicted"/>
<dbReference type="PANTHER" id="PTHR30373:SF8">
    <property type="entry name" value="BLL7265 PROTEIN"/>
    <property type="match status" value="1"/>
</dbReference>
<dbReference type="EMBL" id="UOER01000655">
    <property type="protein sequence ID" value="VAW26919.1"/>
    <property type="molecule type" value="Genomic_DNA"/>
</dbReference>
<gene>
    <name evidence="2" type="ORF">MNBD_BACTEROID04-241</name>
</gene>
<name>A0A3B0UQP3_9ZZZZ</name>
<protein>
    <recommendedName>
        <fullName evidence="1">TPM domain-containing protein</fullName>
    </recommendedName>
</protein>
<reference evidence="2" key="1">
    <citation type="submission" date="2018-06" db="EMBL/GenBank/DDBJ databases">
        <authorList>
            <person name="Zhirakovskaya E."/>
        </authorList>
    </citation>
    <scope>NUCLEOTIDE SEQUENCE</scope>
</reference>
<dbReference type="Gene3D" id="3.10.310.50">
    <property type="match status" value="1"/>
</dbReference>
<organism evidence="2">
    <name type="scientific">hydrothermal vent metagenome</name>
    <dbReference type="NCBI Taxonomy" id="652676"/>
    <lineage>
        <taxon>unclassified sequences</taxon>
        <taxon>metagenomes</taxon>
        <taxon>ecological metagenomes</taxon>
    </lineage>
</organism>
<sequence length="145" mass="16578">MPKVEDFLTKEQEQKLIQTIKVAEKNTSGEIRVHIEKISEKPPMDRALEVFHFLKMNETELKNGVLLYVAIESKQFAIIGDEGIHNKVTSSFWDSTKEIVLSNFARNEFAKGLELGILEVGEKLKNYFPYQSNDTNELSDEISKG</sequence>
<dbReference type="Pfam" id="PF04536">
    <property type="entry name" value="TPM_phosphatase"/>
    <property type="match status" value="1"/>
</dbReference>
<dbReference type="InterPro" id="IPR007621">
    <property type="entry name" value="TPM_dom"/>
</dbReference>
<evidence type="ECO:0000259" key="1">
    <source>
        <dbReference type="Pfam" id="PF04536"/>
    </source>
</evidence>
<evidence type="ECO:0000313" key="2">
    <source>
        <dbReference type="EMBL" id="VAW26919.1"/>
    </source>
</evidence>